<accession>G9MRB6</accession>
<evidence type="ECO:0000256" key="1">
    <source>
        <dbReference type="SAM" id="MobiDB-lite"/>
    </source>
</evidence>
<dbReference type="GeneID" id="25791597"/>
<dbReference type="AlphaFoldDB" id="G9MRB6"/>
<dbReference type="Proteomes" id="UP000007115">
    <property type="component" value="Unassembled WGS sequence"/>
</dbReference>
<dbReference type="VEuPathDB" id="FungiDB:TRIVIDRAFT_221910"/>
<feature type="compositionally biased region" description="Low complexity" evidence="1">
    <location>
        <begin position="232"/>
        <end position="247"/>
    </location>
</feature>
<name>G9MRB6_HYPVG</name>
<organism evidence="2 3">
    <name type="scientific">Hypocrea virens (strain Gv29-8 / FGSC 10586)</name>
    <name type="common">Gliocladium virens</name>
    <name type="synonym">Trichoderma virens</name>
    <dbReference type="NCBI Taxonomy" id="413071"/>
    <lineage>
        <taxon>Eukaryota</taxon>
        <taxon>Fungi</taxon>
        <taxon>Dikarya</taxon>
        <taxon>Ascomycota</taxon>
        <taxon>Pezizomycotina</taxon>
        <taxon>Sordariomycetes</taxon>
        <taxon>Hypocreomycetidae</taxon>
        <taxon>Hypocreales</taxon>
        <taxon>Hypocreaceae</taxon>
        <taxon>Trichoderma</taxon>
    </lineage>
</organism>
<feature type="region of interest" description="Disordered" evidence="1">
    <location>
        <begin position="1"/>
        <end position="20"/>
    </location>
</feature>
<reference evidence="2 3" key="1">
    <citation type="journal article" date="2011" name="Genome Biol.">
        <title>Comparative genome sequence analysis underscores mycoparasitism as the ancestral life style of Trichoderma.</title>
        <authorList>
            <person name="Kubicek C.P."/>
            <person name="Herrera-Estrella A."/>
            <person name="Seidl-Seiboth V."/>
            <person name="Martinez D.A."/>
            <person name="Druzhinina I.S."/>
            <person name="Thon M."/>
            <person name="Zeilinger S."/>
            <person name="Casas-Flores S."/>
            <person name="Horwitz B.A."/>
            <person name="Mukherjee P.K."/>
            <person name="Mukherjee M."/>
            <person name="Kredics L."/>
            <person name="Alcaraz L.D."/>
            <person name="Aerts A."/>
            <person name="Antal Z."/>
            <person name="Atanasova L."/>
            <person name="Cervantes-Badillo M.G."/>
            <person name="Challacombe J."/>
            <person name="Chertkov O."/>
            <person name="McCluskey K."/>
            <person name="Coulpier F."/>
            <person name="Deshpande N."/>
            <person name="von Doehren H."/>
            <person name="Ebbole D.J."/>
            <person name="Esquivel-Naranjo E.U."/>
            <person name="Fekete E."/>
            <person name="Flipphi M."/>
            <person name="Glaser F."/>
            <person name="Gomez-Rodriguez E.Y."/>
            <person name="Gruber S."/>
            <person name="Han C."/>
            <person name="Henrissat B."/>
            <person name="Hermosa R."/>
            <person name="Hernandez-Onate M."/>
            <person name="Karaffa L."/>
            <person name="Kosti I."/>
            <person name="Le Crom S."/>
            <person name="Lindquist E."/>
            <person name="Lucas S."/>
            <person name="Luebeck M."/>
            <person name="Luebeck P.S."/>
            <person name="Margeot A."/>
            <person name="Metz B."/>
            <person name="Misra M."/>
            <person name="Nevalainen H."/>
            <person name="Omann M."/>
            <person name="Packer N."/>
            <person name="Perrone G."/>
            <person name="Uresti-Rivera E.E."/>
            <person name="Salamov A."/>
            <person name="Schmoll M."/>
            <person name="Seiboth B."/>
            <person name="Shapiro H."/>
            <person name="Sukno S."/>
            <person name="Tamayo-Ramos J.A."/>
            <person name="Tisch D."/>
            <person name="Wiest A."/>
            <person name="Wilkinson H.H."/>
            <person name="Zhang M."/>
            <person name="Coutinho P.M."/>
            <person name="Kenerley C.M."/>
            <person name="Monte E."/>
            <person name="Baker S.E."/>
            <person name="Grigoriev I.V."/>
        </authorList>
    </citation>
    <scope>NUCLEOTIDE SEQUENCE [LARGE SCALE GENOMIC DNA]</scope>
    <source>
        <strain evidence="3">Gv29-8 / FGSC 10586</strain>
    </source>
</reference>
<dbReference type="HOGENOM" id="CLU_518809_0_0_1"/>
<feature type="compositionally biased region" description="Low complexity" evidence="1">
    <location>
        <begin position="177"/>
        <end position="212"/>
    </location>
</feature>
<proteinExistence type="predicted"/>
<dbReference type="EMBL" id="ABDF02000006">
    <property type="protein sequence ID" value="EHK22640.1"/>
    <property type="molecule type" value="Genomic_DNA"/>
</dbReference>
<comment type="caution">
    <text evidence="2">The sequence shown here is derived from an EMBL/GenBank/DDBJ whole genome shotgun (WGS) entry which is preliminary data.</text>
</comment>
<keyword evidence="3" id="KW-1185">Reference proteome</keyword>
<dbReference type="OrthoDB" id="10512106at2759"/>
<dbReference type="InParanoid" id="G9MRB6"/>
<gene>
    <name evidence="2" type="ORF">TRIVIDRAFT_221910</name>
</gene>
<feature type="region of interest" description="Disordered" evidence="1">
    <location>
        <begin position="129"/>
        <end position="274"/>
    </location>
</feature>
<protein>
    <submittedName>
        <fullName evidence="2">Uncharacterized protein</fullName>
    </submittedName>
</protein>
<feature type="compositionally biased region" description="Low complexity" evidence="1">
    <location>
        <begin position="129"/>
        <end position="143"/>
    </location>
</feature>
<sequence>MPVAQQISNTEAPPCHNHSSTLVPQHIVQSHPSSRVALRELDNSPNGFDDYSSALDLQIVEEEEEMEAAASSDSDIREVSHMDWQFANQETLGRQTRVQVAPQQYGQVANREGPRPQVDQRPQTIVVSAPQPSTSASSTNSQNISKPCVKKRKDKVLLPKSQHPVRQKPAPVQVQIQTRAQAKAQAQTQTRAQTRAQARAQAVKKPAKQARAGPVSGGVNKRKSSRVGGTLPPKTAAPKKTVPKKAVSQAVVPQAEPSQTPTPEPAPSQAEPSRISISQLVLPQSEPSRISISQLVLPQTEPSKRIPISQLLLSETEPSKRISISQLLLPQVESSRISISQLVEPTEMPENVVLRTEPRRIAISQLMSPQTVTTQAIVPQAASRTALTSAREDERRPVCASCSGMMLTQDEVERWQEERRNRYCIPSFKDSFGDVTMSDCPQEERGNRPYIPSFKDSFGDVNMSDGPQEERVNRSYIPSFKDSFGDATMDDCPASSENEPTRGIFSIDAYRTRPVTPSHVIGWGW</sequence>
<evidence type="ECO:0000313" key="3">
    <source>
        <dbReference type="Proteomes" id="UP000007115"/>
    </source>
</evidence>
<dbReference type="RefSeq" id="XP_013956854.1">
    <property type="nucleotide sequence ID" value="XM_014101379.1"/>
</dbReference>
<evidence type="ECO:0000313" key="2">
    <source>
        <dbReference type="EMBL" id="EHK22640.1"/>
    </source>
</evidence>